<dbReference type="PANTHER" id="PTHR43157">
    <property type="entry name" value="PHOSPHATIDYLINOSITOL-GLYCAN BIOSYNTHESIS CLASS F PROTEIN-RELATED"/>
    <property type="match status" value="1"/>
</dbReference>
<dbReference type="EMBL" id="BMQL01000003">
    <property type="protein sequence ID" value="GGQ98268.1"/>
    <property type="molecule type" value="Genomic_DNA"/>
</dbReference>
<dbReference type="Pfam" id="PF00106">
    <property type="entry name" value="adh_short"/>
    <property type="match status" value="1"/>
</dbReference>
<gene>
    <name evidence="3" type="ORF">GCM10008957_08260</name>
</gene>
<evidence type="ECO:0008006" key="5">
    <source>
        <dbReference type="Google" id="ProtNLM"/>
    </source>
</evidence>
<evidence type="ECO:0000256" key="1">
    <source>
        <dbReference type="ARBA" id="ARBA00023002"/>
    </source>
</evidence>
<dbReference type="PRINTS" id="PR00080">
    <property type="entry name" value="SDRFAMILY"/>
</dbReference>
<dbReference type="Proteomes" id="UP000603865">
    <property type="component" value="Unassembled WGS sequence"/>
</dbReference>
<evidence type="ECO:0000313" key="3">
    <source>
        <dbReference type="EMBL" id="GGQ98268.1"/>
    </source>
</evidence>
<protein>
    <recommendedName>
        <fullName evidence="5">Short-chain dehydrogenase</fullName>
    </recommendedName>
</protein>
<dbReference type="AlphaFoldDB" id="A0A918BYC4"/>
<keyword evidence="4" id="KW-1185">Reference proteome</keyword>
<accession>A0A918BYC4</accession>
<reference evidence="3" key="1">
    <citation type="journal article" date="2014" name="Int. J. Syst. Evol. Microbiol.">
        <title>Complete genome sequence of Corynebacterium casei LMG S-19264T (=DSM 44701T), isolated from a smear-ripened cheese.</title>
        <authorList>
            <consortium name="US DOE Joint Genome Institute (JGI-PGF)"/>
            <person name="Walter F."/>
            <person name="Albersmeier A."/>
            <person name="Kalinowski J."/>
            <person name="Ruckert C."/>
        </authorList>
    </citation>
    <scope>NUCLEOTIDE SEQUENCE</scope>
    <source>
        <strain evidence="3">JCM 31311</strain>
    </source>
</reference>
<dbReference type="Gene3D" id="3.40.50.720">
    <property type="entry name" value="NAD(P)-binding Rossmann-like Domain"/>
    <property type="match status" value="1"/>
</dbReference>
<name>A0A918BYC4_9DEIO</name>
<dbReference type="SUPFAM" id="SSF51735">
    <property type="entry name" value="NAD(P)-binding Rossmann-fold domains"/>
    <property type="match status" value="1"/>
</dbReference>
<sequence length="288" mass="30839">MTATGGQMSGKTVLVTGATNGIGKVAARELVGQGARVHIIGRNAEKTAATAAEIGAASFIVADLSEQAGVRQAAQDFREREGQLDVLLNNAGGVFQQRQETREGIEMTWALNHLAYFLLTQELLPLLHAAPSARVVSVSSAANATGKMHWDDLEFRRGYRSFAAYSQSKLANILFTRELSRRLAGSNVTANALHPGFVASGFGQNNSALMSRVLGLVQVFAKTEEQGAQTSVYLASSPLVQGVTGRYFDNEHEAKPSPRALDDAAAARLWAVSEVYVKENLFAGSRVM</sequence>
<dbReference type="InterPro" id="IPR002347">
    <property type="entry name" value="SDR_fam"/>
</dbReference>
<organism evidence="3 4">
    <name type="scientific">Deinococcus ruber</name>
    <dbReference type="NCBI Taxonomy" id="1848197"/>
    <lineage>
        <taxon>Bacteria</taxon>
        <taxon>Thermotogati</taxon>
        <taxon>Deinococcota</taxon>
        <taxon>Deinococci</taxon>
        <taxon>Deinococcales</taxon>
        <taxon>Deinococcaceae</taxon>
        <taxon>Deinococcus</taxon>
    </lineage>
</organism>
<comment type="caution">
    <text evidence="3">The sequence shown here is derived from an EMBL/GenBank/DDBJ whole genome shotgun (WGS) entry which is preliminary data.</text>
</comment>
<dbReference type="RefSeq" id="WP_229775863.1">
    <property type="nucleotide sequence ID" value="NZ_BMQL01000003.1"/>
</dbReference>
<keyword evidence="1" id="KW-0560">Oxidoreductase</keyword>
<comment type="similarity">
    <text evidence="2">Belongs to the short-chain dehydrogenases/reductases (SDR) family.</text>
</comment>
<proteinExistence type="inferred from homology"/>
<evidence type="ECO:0000313" key="4">
    <source>
        <dbReference type="Proteomes" id="UP000603865"/>
    </source>
</evidence>
<reference evidence="3" key="2">
    <citation type="submission" date="2020-09" db="EMBL/GenBank/DDBJ databases">
        <authorList>
            <person name="Sun Q."/>
            <person name="Ohkuma M."/>
        </authorList>
    </citation>
    <scope>NUCLEOTIDE SEQUENCE</scope>
    <source>
        <strain evidence="3">JCM 31311</strain>
    </source>
</reference>
<evidence type="ECO:0000256" key="2">
    <source>
        <dbReference type="RuleBase" id="RU000363"/>
    </source>
</evidence>
<dbReference type="GO" id="GO:0016491">
    <property type="term" value="F:oxidoreductase activity"/>
    <property type="evidence" value="ECO:0007669"/>
    <property type="project" value="UniProtKB-KW"/>
</dbReference>
<dbReference type="PRINTS" id="PR00081">
    <property type="entry name" value="GDHRDH"/>
</dbReference>
<dbReference type="PANTHER" id="PTHR43157:SF31">
    <property type="entry name" value="PHOSPHATIDYLINOSITOL-GLYCAN BIOSYNTHESIS CLASS F PROTEIN"/>
    <property type="match status" value="1"/>
</dbReference>
<dbReference type="InterPro" id="IPR036291">
    <property type="entry name" value="NAD(P)-bd_dom_sf"/>
</dbReference>